<organism evidence="2 3">
    <name type="scientific">Streptomyces caniscabiei</name>
    <dbReference type="NCBI Taxonomy" id="2746961"/>
    <lineage>
        <taxon>Bacteria</taxon>
        <taxon>Bacillati</taxon>
        <taxon>Actinomycetota</taxon>
        <taxon>Actinomycetes</taxon>
        <taxon>Kitasatosporales</taxon>
        <taxon>Streptomycetaceae</taxon>
        <taxon>Streptomyces</taxon>
    </lineage>
</organism>
<protein>
    <recommendedName>
        <fullName evidence="4">Transposase</fullName>
    </recommendedName>
</protein>
<gene>
    <name evidence="2" type="ORF">PV383_44155</name>
</gene>
<dbReference type="EMBL" id="JARAWJ010000067">
    <property type="protein sequence ID" value="MDX3044109.1"/>
    <property type="molecule type" value="Genomic_DNA"/>
</dbReference>
<evidence type="ECO:0000313" key="3">
    <source>
        <dbReference type="Proteomes" id="UP001282474"/>
    </source>
</evidence>
<feature type="compositionally biased region" description="Basic residues" evidence="1">
    <location>
        <begin position="66"/>
        <end position="75"/>
    </location>
</feature>
<evidence type="ECO:0008006" key="4">
    <source>
        <dbReference type="Google" id="ProtNLM"/>
    </source>
</evidence>
<feature type="region of interest" description="Disordered" evidence="1">
    <location>
        <begin position="45"/>
        <end position="78"/>
    </location>
</feature>
<comment type="caution">
    <text evidence="2">The sequence shown here is derived from an EMBL/GenBank/DDBJ whole genome shotgun (WGS) entry which is preliminary data.</text>
</comment>
<dbReference type="Proteomes" id="UP001282474">
    <property type="component" value="Unassembled WGS sequence"/>
</dbReference>
<reference evidence="2 3" key="1">
    <citation type="journal article" date="2023" name="Microb. Genom.">
        <title>Mesoterricola silvestris gen. nov., sp. nov., Mesoterricola sediminis sp. nov., Geothrix oryzae sp. nov., Geothrix edaphica sp. nov., Geothrix rubra sp. nov., and Geothrix limicola sp. nov., six novel members of Acidobacteriota isolated from soils.</title>
        <authorList>
            <person name="Weisberg A.J."/>
            <person name="Pearce E."/>
            <person name="Kramer C.G."/>
            <person name="Chang J.H."/>
            <person name="Clarke C.R."/>
        </authorList>
    </citation>
    <scope>NUCLEOTIDE SEQUENCE [LARGE SCALE GENOMIC DNA]</scope>
    <source>
        <strain evidence="2 3">NE20-4-1</strain>
    </source>
</reference>
<evidence type="ECO:0000256" key="1">
    <source>
        <dbReference type="SAM" id="MobiDB-lite"/>
    </source>
</evidence>
<name>A0ABU4N334_9ACTN</name>
<sequence>MVEGLPPDGALARKLTGHHWQHSDFMLADLLDLMARFRIDFGNANRDEKTAPRPYPDAVWRPNQPSKKKRAKKARKETAAARAGYLRIVAIVTPEYAEKG</sequence>
<keyword evidence="3" id="KW-1185">Reference proteome</keyword>
<evidence type="ECO:0000313" key="2">
    <source>
        <dbReference type="EMBL" id="MDX3044109.1"/>
    </source>
</evidence>
<accession>A0ABU4N334</accession>
<proteinExistence type="predicted"/>
<dbReference type="RefSeq" id="WP_319703561.1">
    <property type="nucleotide sequence ID" value="NZ_JARAWJ010000067.1"/>
</dbReference>